<reference evidence="15 16" key="1">
    <citation type="journal article" date="2016" name="Genome Biol. Evol.">
        <title>Gene Family Evolution Reflects Adaptation to Soil Environmental Stressors in the Genome of the Collembolan Orchesella cincta.</title>
        <authorList>
            <person name="Faddeeva-Vakhrusheva A."/>
            <person name="Derks M.F."/>
            <person name="Anvar S.Y."/>
            <person name="Agamennone V."/>
            <person name="Suring W."/>
            <person name="Smit S."/>
            <person name="van Straalen N.M."/>
            <person name="Roelofs D."/>
        </authorList>
    </citation>
    <scope>NUCLEOTIDE SEQUENCE [LARGE SCALE GENOMIC DNA]</scope>
    <source>
        <tissue evidence="15">Mixed pool</tissue>
    </source>
</reference>
<evidence type="ECO:0000256" key="1">
    <source>
        <dbReference type="ARBA" id="ARBA00004141"/>
    </source>
</evidence>
<evidence type="ECO:0000256" key="2">
    <source>
        <dbReference type="ARBA" id="ARBA00007193"/>
    </source>
</evidence>
<feature type="region of interest" description="Disordered" evidence="13">
    <location>
        <begin position="490"/>
        <end position="519"/>
    </location>
</feature>
<dbReference type="STRING" id="48709.A0A1D2N8C1"/>
<dbReference type="OMA" id="RPNYEHF"/>
<protein>
    <submittedName>
        <fullName evidence="15">Pickpocket protein 28</fullName>
    </submittedName>
</protein>
<evidence type="ECO:0000256" key="14">
    <source>
        <dbReference type="SAM" id="Phobius"/>
    </source>
</evidence>
<evidence type="ECO:0000313" key="15">
    <source>
        <dbReference type="EMBL" id="ODN01494.1"/>
    </source>
</evidence>
<dbReference type="Gene3D" id="2.60.470.10">
    <property type="entry name" value="Acid-sensing ion channels like domains"/>
    <property type="match status" value="1"/>
</dbReference>
<feature type="transmembrane region" description="Helical" evidence="14">
    <location>
        <begin position="405"/>
        <end position="430"/>
    </location>
</feature>
<name>A0A1D2N8C1_ORCCI</name>
<keyword evidence="9 14" id="KW-0472">Membrane</keyword>
<dbReference type="AlphaFoldDB" id="A0A1D2N8C1"/>
<comment type="subcellular location">
    <subcellularLocation>
        <location evidence="1">Membrane</location>
        <topology evidence="1">Multi-pass membrane protein</topology>
    </subcellularLocation>
</comment>
<evidence type="ECO:0000256" key="9">
    <source>
        <dbReference type="ARBA" id="ARBA00023136"/>
    </source>
</evidence>
<dbReference type="InterPro" id="IPR001873">
    <property type="entry name" value="ENaC"/>
</dbReference>
<keyword evidence="3 12" id="KW-0813">Transport</keyword>
<sequence>MNRVLRSKANEYIRIANGPDDDKEVQKARQDVYYLDHVCSVSNKPFSKMFNYSMKRGSVDPELLEKVHLKKEDEEVVDVRRFLRKASQPCDQMIQLCMWEGDALNCKNSFRPIETNFGKCCVFNMLPHTVLHTFTNDERDTDKMIGNWKPWFKDKLMVQDLFGHGDERLKYPYPKRQHRAGKASGLMFLLDPALNELSVHFSADVPHVTDFGLAIRPNYEHFVSITPDVIMADDVIRSYAIISFDSNTYAMFDKRNCYFEGELPLKYYNVYSASNCLDECVANITYERCSCVRYYMPRDDSREICRPRNITCAEDVKKSLYKSGVKHMCQQCLPTCTEIKYSASSTMAPLQRLDLWVDDESNKTAPWAKSNISIVHVYFGQDSTYPKVRGQMYGITDLIANTGGLLGLCMGFSMLSLVEVIYLCTIRHWCRRKHSKHSMKTSPQVPVTNGCNGNSINMFLNPAEARRVNMKPGDDGRYHLQNKIFCNAPLPTVTSNDDDTKSDQNGKMNDVPDAEDSRL</sequence>
<dbReference type="Gene3D" id="1.10.287.770">
    <property type="entry name" value="YojJ-like"/>
    <property type="match status" value="1"/>
</dbReference>
<comment type="caution">
    <text evidence="15">The sequence shown here is derived from an EMBL/GenBank/DDBJ whole genome shotgun (WGS) entry which is preliminary data.</text>
</comment>
<evidence type="ECO:0000313" key="16">
    <source>
        <dbReference type="Proteomes" id="UP000094527"/>
    </source>
</evidence>
<keyword evidence="5 12" id="KW-0812">Transmembrane</keyword>
<dbReference type="Proteomes" id="UP000094527">
    <property type="component" value="Unassembled WGS sequence"/>
</dbReference>
<keyword evidence="16" id="KW-1185">Reference proteome</keyword>
<evidence type="ECO:0000256" key="3">
    <source>
        <dbReference type="ARBA" id="ARBA00022448"/>
    </source>
</evidence>
<evidence type="ECO:0000256" key="5">
    <source>
        <dbReference type="ARBA" id="ARBA00022692"/>
    </source>
</evidence>
<organism evidence="15 16">
    <name type="scientific">Orchesella cincta</name>
    <name type="common">Springtail</name>
    <name type="synonym">Podura cincta</name>
    <dbReference type="NCBI Taxonomy" id="48709"/>
    <lineage>
        <taxon>Eukaryota</taxon>
        <taxon>Metazoa</taxon>
        <taxon>Ecdysozoa</taxon>
        <taxon>Arthropoda</taxon>
        <taxon>Hexapoda</taxon>
        <taxon>Collembola</taxon>
        <taxon>Entomobryomorpha</taxon>
        <taxon>Entomobryoidea</taxon>
        <taxon>Orchesellidae</taxon>
        <taxon>Orchesellinae</taxon>
        <taxon>Orchesella</taxon>
    </lineage>
</organism>
<dbReference type="PANTHER" id="PTHR11690">
    <property type="entry name" value="AMILORIDE-SENSITIVE SODIUM CHANNEL-RELATED"/>
    <property type="match status" value="1"/>
</dbReference>
<dbReference type="Pfam" id="PF00858">
    <property type="entry name" value="ASC"/>
    <property type="match status" value="1"/>
</dbReference>
<evidence type="ECO:0000256" key="11">
    <source>
        <dbReference type="ARBA" id="ARBA00023303"/>
    </source>
</evidence>
<dbReference type="EMBL" id="LJIJ01000149">
    <property type="protein sequence ID" value="ODN01494.1"/>
    <property type="molecule type" value="Genomic_DNA"/>
</dbReference>
<keyword evidence="6 14" id="KW-1133">Transmembrane helix</keyword>
<evidence type="ECO:0000256" key="6">
    <source>
        <dbReference type="ARBA" id="ARBA00022989"/>
    </source>
</evidence>
<keyword evidence="7" id="KW-0915">Sodium</keyword>
<keyword evidence="10 12" id="KW-0739">Sodium transport</keyword>
<gene>
    <name evidence="15" type="ORF">Ocin01_05192</name>
</gene>
<evidence type="ECO:0000256" key="10">
    <source>
        <dbReference type="ARBA" id="ARBA00023201"/>
    </source>
</evidence>
<evidence type="ECO:0000256" key="12">
    <source>
        <dbReference type="RuleBase" id="RU000679"/>
    </source>
</evidence>
<accession>A0A1D2N8C1</accession>
<evidence type="ECO:0000256" key="7">
    <source>
        <dbReference type="ARBA" id="ARBA00023053"/>
    </source>
</evidence>
<dbReference type="GO" id="GO:0015280">
    <property type="term" value="F:ligand-gated sodium channel activity"/>
    <property type="evidence" value="ECO:0007669"/>
    <property type="project" value="TreeGrafter"/>
</dbReference>
<evidence type="ECO:0000256" key="4">
    <source>
        <dbReference type="ARBA" id="ARBA00022461"/>
    </source>
</evidence>
<keyword evidence="4 12" id="KW-0894">Sodium channel</keyword>
<dbReference type="GO" id="GO:0005886">
    <property type="term" value="C:plasma membrane"/>
    <property type="evidence" value="ECO:0007669"/>
    <property type="project" value="TreeGrafter"/>
</dbReference>
<comment type="similarity">
    <text evidence="2 12">Belongs to the amiloride-sensitive sodium channel (TC 1.A.6) family.</text>
</comment>
<keyword evidence="11 12" id="KW-0407">Ion channel</keyword>
<dbReference type="OrthoDB" id="6021021at2759"/>
<dbReference type="PANTHER" id="PTHR11690:SF288">
    <property type="entry name" value="AMILORIDE-SENSITIVE NA+ CHANNEL-RELATED"/>
    <property type="match status" value="1"/>
</dbReference>
<evidence type="ECO:0000256" key="13">
    <source>
        <dbReference type="SAM" id="MobiDB-lite"/>
    </source>
</evidence>
<keyword evidence="8 12" id="KW-0406">Ion transport</keyword>
<proteinExistence type="inferred from homology"/>
<evidence type="ECO:0000256" key="8">
    <source>
        <dbReference type="ARBA" id="ARBA00023065"/>
    </source>
</evidence>